<evidence type="ECO:0000313" key="1">
    <source>
        <dbReference type="EMBL" id="MEK0186259.1"/>
    </source>
</evidence>
<gene>
    <name evidence="1" type="ORF">WMG39_15575</name>
</gene>
<reference evidence="1 2" key="1">
    <citation type="journal article" date="2020" name="Harmful Algae">
        <title>Molecular and morphological characterization of a novel dihydroanatoxin-a producing Microcoleus species (cyanobacteria) from the Russian River, California, USA.</title>
        <authorList>
            <person name="Conklin K.Y."/>
            <person name="Stancheva R."/>
            <person name="Otten T.G."/>
            <person name="Fadness R."/>
            <person name="Boyer G.L."/>
            <person name="Read B."/>
            <person name="Zhang X."/>
            <person name="Sheath R.G."/>
        </authorList>
    </citation>
    <scope>NUCLEOTIDE SEQUENCE [LARGE SCALE GENOMIC DNA]</scope>
    <source>
        <strain evidence="1 2">PTRS2</strain>
    </source>
</reference>
<evidence type="ECO:0000313" key="2">
    <source>
        <dbReference type="Proteomes" id="UP001384579"/>
    </source>
</evidence>
<dbReference type="Proteomes" id="UP001384579">
    <property type="component" value="Unassembled WGS sequence"/>
</dbReference>
<accession>A0ABU8YPC8</accession>
<comment type="caution">
    <text evidence="1">The sequence shown here is derived from an EMBL/GenBank/DDBJ whole genome shotgun (WGS) entry which is preliminary data.</text>
</comment>
<organism evidence="1 2">
    <name type="scientific">Microcoleus anatoxicus PTRS2</name>
    <dbReference type="NCBI Taxonomy" id="2705321"/>
    <lineage>
        <taxon>Bacteria</taxon>
        <taxon>Bacillati</taxon>
        <taxon>Cyanobacteriota</taxon>
        <taxon>Cyanophyceae</taxon>
        <taxon>Oscillatoriophycideae</taxon>
        <taxon>Oscillatoriales</taxon>
        <taxon>Microcoleaceae</taxon>
        <taxon>Microcoleus</taxon>
        <taxon>Microcoleus anatoxicus</taxon>
    </lineage>
</organism>
<dbReference type="EMBL" id="JBBLXS010000197">
    <property type="protein sequence ID" value="MEK0186259.1"/>
    <property type="molecule type" value="Genomic_DNA"/>
</dbReference>
<keyword evidence="2" id="KW-1185">Reference proteome</keyword>
<dbReference type="RefSeq" id="WP_340541578.1">
    <property type="nucleotide sequence ID" value="NZ_JBBLXS010000197.1"/>
</dbReference>
<protein>
    <submittedName>
        <fullName evidence="1">Uncharacterized protein</fullName>
    </submittedName>
</protein>
<name>A0ABU8YPC8_9CYAN</name>
<sequence length="71" mass="7758">MMPECILNIGGSAMLEKMLLAVGLTLSLQVFAGLSTSPKLPQNYVLRSNQNLTQFLKLPLVTLPNRAESEI</sequence>
<proteinExistence type="predicted"/>